<feature type="region of interest" description="Disordered" evidence="1">
    <location>
        <begin position="48"/>
        <end position="67"/>
    </location>
</feature>
<dbReference type="STRING" id="660518.SAMN05216218_110165"/>
<dbReference type="AlphaFoldDB" id="A0A1G7PK42"/>
<dbReference type="Proteomes" id="UP000199076">
    <property type="component" value="Unassembled WGS sequence"/>
</dbReference>
<dbReference type="OrthoDB" id="241736at2157"/>
<accession>A0A1G7PK42</accession>
<dbReference type="PROSITE" id="PS51257">
    <property type="entry name" value="PROKAR_LIPOPROTEIN"/>
    <property type="match status" value="1"/>
</dbReference>
<name>A0A1G7PK42_9EURY</name>
<protein>
    <submittedName>
        <fullName evidence="2">Uncharacterized protein</fullName>
    </submittedName>
</protein>
<evidence type="ECO:0000313" key="2">
    <source>
        <dbReference type="EMBL" id="SDF86666.1"/>
    </source>
</evidence>
<dbReference type="RefSeq" id="WP_092693433.1">
    <property type="nucleotide sequence ID" value="NZ_FNBK01000010.1"/>
</dbReference>
<reference evidence="3" key="1">
    <citation type="submission" date="2016-10" db="EMBL/GenBank/DDBJ databases">
        <authorList>
            <person name="Varghese N."/>
            <person name="Submissions S."/>
        </authorList>
    </citation>
    <scope>NUCLEOTIDE SEQUENCE [LARGE SCALE GENOMIC DNA]</scope>
    <source>
        <strain evidence="3">IBRC-M 10760</strain>
    </source>
</reference>
<evidence type="ECO:0000313" key="3">
    <source>
        <dbReference type="Proteomes" id="UP000199076"/>
    </source>
</evidence>
<dbReference type="EMBL" id="FNBK01000010">
    <property type="protein sequence ID" value="SDF86666.1"/>
    <property type="molecule type" value="Genomic_DNA"/>
</dbReference>
<evidence type="ECO:0000256" key="1">
    <source>
        <dbReference type="SAM" id="MobiDB-lite"/>
    </source>
</evidence>
<proteinExistence type="predicted"/>
<keyword evidence="3" id="KW-1185">Reference proteome</keyword>
<gene>
    <name evidence="2" type="ORF">SAMN05216218_110165</name>
</gene>
<sequence>MGTLRTRMVGGTVLLALLLVLAGCSGGGANNDPAGTDTVTVTETPVATTDTVTGGDETGGDGTDGEPAVDEEWSTVFLFNESEAYGYLANYSDTTTRMSWVVTAAPDGRPLLDDEITVNVTVGPYSNTSTGIQSSIFTETITEGSVGSEFRYVRIPVLIAYGRDLTVGNSWTVQGDDVTVGDGFAVSWDEARAEVTGTATVAGETCYTMELRITGNETGPTSCVKYDWPFALAVDTSDQDYRLADFQRP</sequence>
<organism evidence="2 3">
    <name type="scientific">Halorientalis regularis</name>
    <dbReference type="NCBI Taxonomy" id="660518"/>
    <lineage>
        <taxon>Archaea</taxon>
        <taxon>Methanobacteriati</taxon>
        <taxon>Methanobacteriota</taxon>
        <taxon>Stenosarchaea group</taxon>
        <taxon>Halobacteria</taxon>
        <taxon>Halobacteriales</taxon>
        <taxon>Haloarculaceae</taxon>
        <taxon>Halorientalis</taxon>
    </lineage>
</organism>